<gene>
    <name evidence="2" type="ORF">PDIGIT_LOCUS5235</name>
</gene>
<dbReference type="AlphaFoldDB" id="A0A9W4UA05"/>
<protein>
    <submittedName>
        <fullName evidence="2">Uncharacterized protein</fullName>
    </submittedName>
</protein>
<comment type="caution">
    <text evidence="2">The sequence shown here is derived from an EMBL/GenBank/DDBJ whole genome shotgun (WGS) entry which is preliminary data.</text>
</comment>
<dbReference type="EMBL" id="CAOQHR010000003">
    <property type="protein sequence ID" value="CAI6332204.1"/>
    <property type="molecule type" value="Genomic_DNA"/>
</dbReference>
<keyword evidence="1" id="KW-0472">Membrane</keyword>
<name>A0A9W4UA05_9PLEO</name>
<evidence type="ECO:0000256" key="1">
    <source>
        <dbReference type="SAM" id="Phobius"/>
    </source>
</evidence>
<evidence type="ECO:0000313" key="3">
    <source>
        <dbReference type="Proteomes" id="UP001152607"/>
    </source>
</evidence>
<dbReference type="Proteomes" id="UP001152607">
    <property type="component" value="Unassembled WGS sequence"/>
</dbReference>
<reference evidence="2" key="1">
    <citation type="submission" date="2023-01" db="EMBL/GenBank/DDBJ databases">
        <authorList>
            <person name="Van Ghelder C."/>
            <person name="Rancurel C."/>
        </authorList>
    </citation>
    <scope>NUCLEOTIDE SEQUENCE</scope>
    <source>
        <strain evidence="2">CNCM I-4278</strain>
    </source>
</reference>
<keyword evidence="1" id="KW-1133">Transmembrane helix</keyword>
<organism evidence="2 3">
    <name type="scientific">Periconia digitata</name>
    <dbReference type="NCBI Taxonomy" id="1303443"/>
    <lineage>
        <taxon>Eukaryota</taxon>
        <taxon>Fungi</taxon>
        <taxon>Dikarya</taxon>
        <taxon>Ascomycota</taxon>
        <taxon>Pezizomycotina</taxon>
        <taxon>Dothideomycetes</taxon>
        <taxon>Pleosporomycetidae</taxon>
        <taxon>Pleosporales</taxon>
        <taxon>Massarineae</taxon>
        <taxon>Periconiaceae</taxon>
        <taxon>Periconia</taxon>
    </lineage>
</organism>
<feature type="transmembrane region" description="Helical" evidence="1">
    <location>
        <begin position="70"/>
        <end position="91"/>
    </location>
</feature>
<sequence>MRVVYAVCMCSSLVVYVCQYKWVRCMPVLPLYHGPDRGVHRRQWMEQTAPPLRISVYEALYVRTWPCNVLGMYVCVYVAMLFAFHTLASAAR</sequence>
<accession>A0A9W4UA05</accession>
<keyword evidence="3" id="KW-1185">Reference proteome</keyword>
<keyword evidence="1" id="KW-0812">Transmembrane</keyword>
<evidence type="ECO:0000313" key="2">
    <source>
        <dbReference type="EMBL" id="CAI6332204.1"/>
    </source>
</evidence>
<proteinExistence type="predicted"/>